<keyword evidence="5" id="KW-1185">Reference proteome</keyword>
<reference evidence="3" key="2">
    <citation type="journal article" date="2024" name="Nature">
        <title>Anoxygenic phototroph of the Chloroflexota uses a type I reaction centre.</title>
        <authorList>
            <person name="Tsuji J.M."/>
            <person name="Shaw N.A."/>
            <person name="Nagashima S."/>
            <person name="Venkiteswaran J.J."/>
            <person name="Schiff S.L."/>
            <person name="Watanabe T."/>
            <person name="Fukui M."/>
            <person name="Hanada S."/>
            <person name="Tank M."/>
            <person name="Neufeld J.D."/>
        </authorList>
    </citation>
    <scope>NUCLEOTIDE SEQUENCE</scope>
    <source>
        <strain evidence="3">L227-S17</strain>
    </source>
</reference>
<evidence type="ECO:0000256" key="1">
    <source>
        <dbReference type="SAM" id="MobiDB-lite"/>
    </source>
</evidence>
<evidence type="ECO:0000313" key="2">
    <source>
        <dbReference type="EMBL" id="NWJ46475.1"/>
    </source>
</evidence>
<dbReference type="Proteomes" id="UP001431572">
    <property type="component" value="Chromosome 1"/>
</dbReference>
<gene>
    <name evidence="2" type="ORF">HXX08_11400</name>
    <name evidence="3" type="ORF">OZ401_001622</name>
</gene>
<evidence type="ECO:0000313" key="4">
    <source>
        <dbReference type="Proteomes" id="UP000521676"/>
    </source>
</evidence>
<evidence type="ECO:0000313" key="3">
    <source>
        <dbReference type="EMBL" id="WJW65843.1"/>
    </source>
</evidence>
<dbReference type="Proteomes" id="UP000521676">
    <property type="component" value="Unassembled WGS sequence"/>
</dbReference>
<protein>
    <submittedName>
        <fullName evidence="2">Uncharacterized protein</fullName>
    </submittedName>
</protein>
<dbReference type="AlphaFoldDB" id="A0A8T7M3N4"/>
<feature type="compositionally biased region" description="Basic and acidic residues" evidence="1">
    <location>
        <begin position="75"/>
        <end position="84"/>
    </location>
</feature>
<accession>A0A8T7M3N4</accession>
<sequence length="84" mass="9288">MKLKFIGTSDYYFPDMANADWEGGDESEIQKRLLTGLWVEDKPVVETTVVEKPTATPPQPTVKPVVPAIPVTTDKGVEDNGNRE</sequence>
<dbReference type="RefSeq" id="WP_341467728.1">
    <property type="nucleotide sequence ID" value="NZ_CP128399.1"/>
</dbReference>
<evidence type="ECO:0000313" key="5">
    <source>
        <dbReference type="Proteomes" id="UP001431572"/>
    </source>
</evidence>
<reference evidence="2 4" key="1">
    <citation type="submission" date="2020-06" db="EMBL/GenBank/DDBJ databases">
        <title>Anoxygenic phototrophic Chloroflexota member uses a Type I reaction center.</title>
        <authorList>
            <person name="Tsuji J.M."/>
            <person name="Shaw N.A."/>
            <person name="Nagashima S."/>
            <person name="Venkiteswaran J."/>
            <person name="Schiff S.L."/>
            <person name="Hanada S."/>
            <person name="Tank M."/>
            <person name="Neufeld J.D."/>
        </authorList>
    </citation>
    <scope>NUCLEOTIDE SEQUENCE [LARGE SCALE GENOMIC DNA]</scope>
    <source>
        <strain evidence="2">L227-S17</strain>
    </source>
</reference>
<organism evidence="2 4">
    <name type="scientific">Candidatus Chlorohelix allophototropha</name>
    <dbReference type="NCBI Taxonomy" id="3003348"/>
    <lineage>
        <taxon>Bacteria</taxon>
        <taxon>Bacillati</taxon>
        <taxon>Chloroflexota</taxon>
        <taxon>Chloroflexia</taxon>
        <taxon>Candidatus Chloroheliales</taxon>
        <taxon>Candidatus Chloroheliaceae</taxon>
        <taxon>Candidatus Chlorohelix</taxon>
    </lineage>
</organism>
<name>A0A8T7M3N4_9CHLR</name>
<dbReference type="EMBL" id="JACATZ010000001">
    <property type="protein sequence ID" value="NWJ46475.1"/>
    <property type="molecule type" value="Genomic_DNA"/>
</dbReference>
<dbReference type="EMBL" id="CP128399">
    <property type="protein sequence ID" value="WJW65843.1"/>
    <property type="molecule type" value="Genomic_DNA"/>
</dbReference>
<proteinExistence type="predicted"/>
<feature type="region of interest" description="Disordered" evidence="1">
    <location>
        <begin position="51"/>
        <end position="84"/>
    </location>
</feature>